<gene>
    <name evidence="1" type="ORF">LMG22037_00086</name>
</gene>
<dbReference type="EMBL" id="CADIKB010000001">
    <property type="protein sequence ID" value="CAB3638668.1"/>
    <property type="molecule type" value="Genomic_DNA"/>
</dbReference>
<proteinExistence type="predicted"/>
<organism evidence="1 2">
    <name type="scientific">Paraburkholderia phenoliruptrix</name>
    <dbReference type="NCBI Taxonomy" id="252970"/>
    <lineage>
        <taxon>Bacteria</taxon>
        <taxon>Pseudomonadati</taxon>
        <taxon>Pseudomonadota</taxon>
        <taxon>Betaproteobacteria</taxon>
        <taxon>Burkholderiales</taxon>
        <taxon>Burkholderiaceae</taxon>
        <taxon>Paraburkholderia</taxon>
    </lineage>
</organism>
<dbReference type="RefSeq" id="WP_425195011.1">
    <property type="nucleotide sequence ID" value="NZ_CADFGL010000001.1"/>
</dbReference>
<name>A0A6J4ZP64_9BURK</name>
<sequence>MTAAPAASTTSTGGRVPWLWTQHFISNASVHIDAGVSLERFVKPIDLAGGHVFAPLGWTARPLESEKLNYGHVSRR</sequence>
<protein>
    <submittedName>
        <fullName evidence="1">Uncharacterized protein</fullName>
    </submittedName>
</protein>
<evidence type="ECO:0000313" key="1">
    <source>
        <dbReference type="EMBL" id="CAB3638668.1"/>
    </source>
</evidence>
<accession>A0A6J4ZP64</accession>
<dbReference type="Proteomes" id="UP000494249">
    <property type="component" value="Unassembled WGS sequence"/>
</dbReference>
<evidence type="ECO:0000313" key="2">
    <source>
        <dbReference type="Proteomes" id="UP000494249"/>
    </source>
</evidence>
<dbReference type="AlphaFoldDB" id="A0A6J4ZP64"/>
<reference evidence="1 2" key="1">
    <citation type="submission" date="2020-04" db="EMBL/GenBank/DDBJ databases">
        <authorList>
            <person name="De Canck E."/>
        </authorList>
    </citation>
    <scope>NUCLEOTIDE SEQUENCE [LARGE SCALE GENOMIC DNA]</scope>
    <source>
        <strain evidence="1 2">LMG 22037</strain>
    </source>
</reference>